<dbReference type="OrthoDB" id="3036049at2759"/>
<keyword evidence="2" id="KW-1185">Reference proteome</keyword>
<sequence>DLWFPDGNVVIKAEDRFFKVMREQLSCKSSMLSDMFSFLRTQDNDMMDGAPVVIFPDTARDMTHFLKAIFVPNYFLPVPAPTTFEIVESVLRMSHRYRAVTLERHALAHLSTAFDTKLEGFLDPKPTFDIHPEPSFESSGDIDFAVVTLARDVGATWILPSAFYEAHLYSVEEICNGVAIPASGPGIVTPDMSLCLAGLARIRRTSGPVTAFMACDVAGCTTQQACNAARMRILVEDAAEWQSDPLNYFRHWIRETLPRRLCSVCYEHSCKVYMQWQQSFWDAVPGYFGLPSWEEL</sequence>
<protein>
    <recommendedName>
        <fullName evidence="3">BTB domain-containing protein</fullName>
    </recommendedName>
</protein>
<dbReference type="AlphaFoldDB" id="A0A0D7AMR9"/>
<gene>
    <name evidence="1" type="ORF">FISHEDRAFT_19985</name>
</gene>
<proteinExistence type="predicted"/>
<reference evidence="1 2" key="1">
    <citation type="journal article" date="2015" name="Fungal Genet. Biol.">
        <title>Evolution of novel wood decay mechanisms in Agaricales revealed by the genome sequences of Fistulina hepatica and Cylindrobasidium torrendii.</title>
        <authorList>
            <person name="Floudas D."/>
            <person name="Held B.W."/>
            <person name="Riley R."/>
            <person name="Nagy L.G."/>
            <person name="Koehler G."/>
            <person name="Ransdell A.S."/>
            <person name="Younus H."/>
            <person name="Chow J."/>
            <person name="Chiniquy J."/>
            <person name="Lipzen A."/>
            <person name="Tritt A."/>
            <person name="Sun H."/>
            <person name="Haridas S."/>
            <person name="LaButti K."/>
            <person name="Ohm R.A."/>
            <person name="Kues U."/>
            <person name="Blanchette R.A."/>
            <person name="Grigoriev I.V."/>
            <person name="Minto R.E."/>
            <person name="Hibbett D.S."/>
        </authorList>
    </citation>
    <scope>NUCLEOTIDE SEQUENCE [LARGE SCALE GENOMIC DNA]</scope>
    <source>
        <strain evidence="1 2">ATCC 64428</strain>
    </source>
</reference>
<evidence type="ECO:0008006" key="3">
    <source>
        <dbReference type="Google" id="ProtNLM"/>
    </source>
</evidence>
<accession>A0A0D7AMR9</accession>
<evidence type="ECO:0000313" key="2">
    <source>
        <dbReference type="Proteomes" id="UP000054144"/>
    </source>
</evidence>
<feature type="non-terminal residue" evidence="1">
    <location>
        <position position="1"/>
    </location>
</feature>
<dbReference type="Proteomes" id="UP000054144">
    <property type="component" value="Unassembled WGS sequence"/>
</dbReference>
<dbReference type="EMBL" id="KN881628">
    <property type="protein sequence ID" value="KIY53165.1"/>
    <property type="molecule type" value="Genomic_DNA"/>
</dbReference>
<name>A0A0D7AMR9_9AGAR</name>
<organism evidence="1 2">
    <name type="scientific">Fistulina hepatica ATCC 64428</name>
    <dbReference type="NCBI Taxonomy" id="1128425"/>
    <lineage>
        <taxon>Eukaryota</taxon>
        <taxon>Fungi</taxon>
        <taxon>Dikarya</taxon>
        <taxon>Basidiomycota</taxon>
        <taxon>Agaricomycotina</taxon>
        <taxon>Agaricomycetes</taxon>
        <taxon>Agaricomycetidae</taxon>
        <taxon>Agaricales</taxon>
        <taxon>Fistulinaceae</taxon>
        <taxon>Fistulina</taxon>
    </lineage>
</organism>
<feature type="non-terminal residue" evidence="1">
    <location>
        <position position="296"/>
    </location>
</feature>
<evidence type="ECO:0000313" key="1">
    <source>
        <dbReference type="EMBL" id="KIY53165.1"/>
    </source>
</evidence>